<dbReference type="InterPro" id="IPR051093">
    <property type="entry name" value="Neuroligin/BSAL"/>
</dbReference>
<evidence type="ECO:0000313" key="8">
    <source>
        <dbReference type="EMBL" id="KAF8784710.1"/>
    </source>
</evidence>
<dbReference type="FunFam" id="3.40.50.1820:FF:000379">
    <property type="entry name" value="Neuroligin 1"/>
    <property type="match status" value="1"/>
</dbReference>
<evidence type="ECO:0000256" key="2">
    <source>
        <dbReference type="ARBA" id="ARBA00022729"/>
    </source>
</evidence>
<dbReference type="PROSITE" id="PS00941">
    <property type="entry name" value="CARBOXYLESTERASE_B_2"/>
    <property type="match status" value="1"/>
</dbReference>
<evidence type="ECO:0000256" key="1">
    <source>
        <dbReference type="ARBA" id="ARBA00005964"/>
    </source>
</evidence>
<feature type="chain" id="PRO_5035922275" evidence="6">
    <location>
        <begin position="35"/>
        <end position="895"/>
    </location>
</feature>
<dbReference type="OMA" id="MNCTIPE"/>
<comment type="caution">
    <text evidence="8">The sequence shown here is derived from an EMBL/GenBank/DDBJ whole genome shotgun (WGS) entry which is preliminary data.</text>
</comment>
<keyword evidence="5" id="KW-0472">Membrane</keyword>
<feature type="compositionally biased region" description="Basic and acidic residues" evidence="4">
    <location>
        <begin position="764"/>
        <end position="780"/>
    </location>
</feature>
<keyword evidence="5" id="KW-1133">Transmembrane helix</keyword>
<dbReference type="Gene3D" id="3.40.50.1820">
    <property type="entry name" value="alpha/beta hydrolase"/>
    <property type="match status" value="1"/>
</dbReference>
<dbReference type="Proteomes" id="UP000807504">
    <property type="component" value="Unassembled WGS sequence"/>
</dbReference>
<reference evidence="8" key="2">
    <citation type="submission" date="2020-06" db="EMBL/GenBank/DDBJ databases">
        <authorList>
            <person name="Sheffer M."/>
        </authorList>
    </citation>
    <scope>NUCLEOTIDE SEQUENCE</scope>
</reference>
<comment type="similarity">
    <text evidence="1">Belongs to the type-B carboxylesterase/lipase family.</text>
</comment>
<proteinExistence type="inferred from homology"/>
<dbReference type="InterPro" id="IPR029058">
    <property type="entry name" value="AB_hydrolase_fold"/>
</dbReference>
<feature type="transmembrane region" description="Helical" evidence="5">
    <location>
        <begin position="707"/>
        <end position="731"/>
    </location>
</feature>
<feature type="compositionally biased region" description="Polar residues" evidence="4">
    <location>
        <begin position="880"/>
        <end position="895"/>
    </location>
</feature>
<evidence type="ECO:0000313" key="9">
    <source>
        <dbReference type="Proteomes" id="UP000807504"/>
    </source>
</evidence>
<dbReference type="Pfam" id="PF00135">
    <property type="entry name" value="COesterase"/>
    <property type="match status" value="1"/>
</dbReference>
<keyword evidence="3" id="KW-0325">Glycoprotein</keyword>
<gene>
    <name evidence="8" type="ORF">HNY73_010354</name>
</gene>
<evidence type="ECO:0000256" key="3">
    <source>
        <dbReference type="ARBA" id="ARBA00023180"/>
    </source>
</evidence>
<feature type="region of interest" description="Disordered" evidence="4">
    <location>
        <begin position="751"/>
        <end position="780"/>
    </location>
</feature>
<dbReference type="InterPro" id="IPR002018">
    <property type="entry name" value="CarbesteraseB"/>
</dbReference>
<protein>
    <submittedName>
        <fullName evidence="8">Neuroligin-4 like protein</fullName>
    </submittedName>
</protein>
<reference evidence="8" key="1">
    <citation type="journal article" date="2020" name="bioRxiv">
        <title>Chromosome-level reference genome of the European wasp spider Argiope bruennichi: a resource for studies on range expansion and evolutionary adaptation.</title>
        <authorList>
            <person name="Sheffer M.M."/>
            <person name="Hoppe A."/>
            <person name="Krehenwinkel H."/>
            <person name="Uhl G."/>
            <person name="Kuss A.W."/>
            <person name="Jensen L."/>
            <person name="Jensen C."/>
            <person name="Gillespie R.G."/>
            <person name="Hoff K.J."/>
            <person name="Prost S."/>
        </authorList>
    </citation>
    <scope>NUCLEOTIDE SEQUENCE</scope>
</reference>
<keyword evidence="5" id="KW-0812">Transmembrane</keyword>
<name>A0A8T0F5L6_ARGBR</name>
<evidence type="ECO:0000256" key="6">
    <source>
        <dbReference type="SAM" id="SignalP"/>
    </source>
</evidence>
<dbReference type="OrthoDB" id="3200163at2759"/>
<accession>A0A8T0F5L6</accession>
<keyword evidence="9" id="KW-1185">Reference proteome</keyword>
<dbReference type="PANTHER" id="PTHR43903">
    <property type="entry name" value="NEUROLIGIN"/>
    <property type="match status" value="1"/>
</dbReference>
<dbReference type="EMBL" id="JABXBU010000030">
    <property type="protein sequence ID" value="KAF8784710.1"/>
    <property type="molecule type" value="Genomic_DNA"/>
</dbReference>
<feature type="signal peptide" evidence="6">
    <location>
        <begin position="1"/>
        <end position="34"/>
    </location>
</feature>
<keyword evidence="2 6" id="KW-0732">Signal</keyword>
<evidence type="ECO:0000256" key="5">
    <source>
        <dbReference type="SAM" id="Phobius"/>
    </source>
</evidence>
<dbReference type="InterPro" id="IPR019819">
    <property type="entry name" value="Carboxylesterase_B_CS"/>
</dbReference>
<evidence type="ECO:0000259" key="7">
    <source>
        <dbReference type="Pfam" id="PF00135"/>
    </source>
</evidence>
<feature type="domain" description="Carboxylesterase type B" evidence="7">
    <location>
        <begin position="42"/>
        <end position="590"/>
    </location>
</feature>
<sequence length="895" mass="99356">MKMPHSRTKPLKMSKLRAFLRLSLLVCVLQASRAAEPKKLASRVVTTKYGSLRGYVTTLPNRQWRPVEVYLGVPYASPPIGSLRFMPPVTPAHWRGVRMADQFSPVCPQKLPDLKNETEALKRMPGGRLEYLKRLIPLLQNQSEDCLYLNIYAPALAGRDPVKLPVLVFIHGESYDWNAGNPYDGSILASLGNVVVITINYRLGILGFLPATEGSARGNYGLMDQVAALHWVQANIAEFGGDPKNVTIIGQGHGAAFVNLLMISPMARGLFQRAIMQSGSALSPWAIAHDALTYGRQVCSTLNCPTTESGPMLDCMRQRPLADIMRVQVMVPEHLSAFGPTVDGIVIPVDPLTPMKEKESLFGQYDLLFGVTRAENFYHLSSNEEKVGIDANRRDRLLRTLVRNLFNYHMQEIFLTIVNEYTDWTRPVQHPISILDSTLEALGDGLTVAPLIRTGNYHSKTQSKTYFYVFGYQTENGDYPQRHGAIHGEDLAYLFGAPLVGTLSHFPRNYTKAEMSLSEAVMSYWINFAKSGDPNITPHQELESLATDKARGRFEKFAWSQYETVHQKYLLIGMKPKIRDHYRAHRLSFWLNLIPQLHRPGTASVVPQHHLLDDHNNPLTYDGIVRPLADGDDASTGTSGPFLSGPQQALSTVTSVSAKNATLSTSTSTTEAPQKPPKKPSGATAETTAGLNETRSVYIQESSYSTALSVTIAVGTSLLVLNILIFAGVYYQRDKNRMEMKLQKRNYKDGNVYGTDGEEPGDEEAFHHQTHGDSDKDSNIDRDKYNLWEFEVRRAGERETIVIPNQSKPSAASASSPMAICPPGLPPDYTHHHHQIIHPTQQGVRMLPPKVPPKPVMVPPAASDNAMPEAQPLLPHCGIQKQNPAPPQQTQEMPV</sequence>
<dbReference type="SUPFAM" id="SSF53474">
    <property type="entry name" value="alpha/beta-Hydrolases"/>
    <property type="match status" value="1"/>
</dbReference>
<feature type="region of interest" description="Disordered" evidence="4">
    <location>
        <begin position="859"/>
        <end position="895"/>
    </location>
</feature>
<organism evidence="8 9">
    <name type="scientific">Argiope bruennichi</name>
    <name type="common">Wasp spider</name>
    <name type="synonym">Aranea bruennichi</name>
    <dbReference type="NCBI Taxonomy" id="94029"/>
    <lineage>
        <taxon>Eukaryota</taxon>
        <taxon>Metazoa</taxon>
        <taxon>Ecdysozoa</taxon>
        <taxon>Arthropoda</taxon>
        <taxon>Chelicerata</taxon>
        <taxon>Arachnida</taxon>
        <taxon>Araneae</taxon>
        <taxon>Araneomorphae</taxon>
        <taxon>Entelegynae</taxon>
        <taxon>Araneoidea</taxon>
        <taxon>Araneidae</taxon>
        <taxon>Argiope</taxon>
    </lineage>
</organism>
<dbReference type="AlphaFoldDB" id="A0A8T0F5L6"/>
<evidence type="ECO:0000256" key="4">
    <source>
        <dbReference type="SAM" id="MobiDB-lite"/>
    </source>
</evidence>
<feature type="region of interest" description="Disordered" evidence="4">
    <location>
        <begin position="661"/>
        <end position="689"/>
    </location>
</feature>